<keyword evidence="8 9" id="KW-0051">Antiviral defense</keyword>
<evidence type="ECO:0000256" key="1">
    <source>
        <dbReference type="ARBA" id="ARBA00001946"/>
    </source>
</evidence>
<evidence type="ECO:0000256" key="3">
    <source>
        <dbReference type="ARBA" id="ARBA00022722"/>
    </source>
</evidence>
<evidence type="ECO:0000256" key="8">
    <source>
        <dbReference type="ARBA" id="ARBA00023118"/>
    </source>
</evidence>
<evidence type="ECO:0000313" key="11">
    <source>
        <dbReference type="Proteomes" id="UP000315750"/>
    </source>
</evidence>
<dbReference type="GO" id="GO:0016787">
    <property type="term" value="F:hydrolase activity"/>
    <property type="evidence" value="ECO:0007669"/>
    <property type="project" value="UniProtKB-KW"/>
</dbReference>
<dbReference type="NCBIfam" id="TIGR01573">
    <property type="entry name" value="cas2"/>
    <property type="match status" value="1"/>
</dbReference>
<evidence type="ECO:0000313" key="10">
    <source>
        <dbReference type="EMBL" id="QDU56737.1"/>
    </source>
</evidence>
<keyword evidence="11" id="KW-1185">Reference proteome</keyword>
<evidence type="ECO:0000256" key="7">
    <source>
        <dbReference type="ARBA" id="ARBA00022842"/>
    </source>
</evidence>
<dbReference type="Gene3D" id="3.30.70.240">
    <property type="match status" value="1"/>
</dbReference>
<sequence>MWLVAMFDLPVTTKSARKAYAEFRRTLLERGFTMLQYSVYARYCVSEEASETHRRYLSRTLPSEGQVRFMAITDHQFGKMEVYFGKKRATTEQPPDQMLLF</sequence>
<dbReference type="EC" id="3.1.-.-" evidence="9"/>
<dbReference type="GO" id="GO:0043571">
    <property type="term" value="P:maintenance of CRISPR repeat elements"/>
    <property type="evidence" value="ECO:0007669"/>
    <property type="project" value="UniProtKB-UniRule"/>
</dbReference>
<keyword evidence="7 9" id="KW-0460">Magnesium</keyword>
<dbReference type="InterPro" id="IPR019199">
    <property type="entry name" value="Virulence_VapD/CRISPR_Cas2"/>
</dbReference>
<dbReference type="InterPro" id="IPR021127">
    <property type="entry name" value="CRISPR_associated_Cas2"/>
</dbReference>
<feature type="binding site" evidence="9">
    <location>
        <position position="8"/>
    </location>
    <ligand>
        <name>Mg(2+)</name>
        <dbReference type="ChEBI" id="CHEBI:18420"/>
        <note>catalytic</note>
    </ligand>
</feature>
<dbReference type="GO" id="GO:0004521">
    <property type="term" value="F:RNA endonuclease activity"/>
    <property type="evidence" value="ECO:0007669"/>
    <property type="project" value="InterPro"/>
</dbReference>
<name>A0A518APU5_9BACT</name>
<dbReference type="KEGG" id="amuc:Pan181_29470"/>
<dbReference type="GO" id="GO:0051607">
    <property type="term" value="P:defense response to virus"/>
    <property type="evidence" value="ECO:0007669"/>
    <property type="project" value="UniProtKB-UniRule"/>
</dbReference>
<proteinExistence type="inferred from homology"/>
<comment type="cofactor">
    <cofactor evidence="1 9">
        <name>Mg(2+)</name>
        <dbReference type="ChEBI" id="CHEBI:18420"/>
    </cofactor>
</comment>
<gene>
    <name evidence="10" type="primary">cas2_1</name>
    <name evidence="9" type="synonym">cas2</name>
    <name evidence="10" type="ORF">Pan181_29470</name>
</gene>
<evidence type="ECO:0000256" key="2">
    <source>
        <dbReference type="ARBA" id="ARBA00009959"/>
    </source>
</evidence>
<evidence type="ECO:0000256" key="6">
    <source>
        <dbReference type="ARBA" id="ARBA00022801"/>
    </source>
</evidence>
<reference evidence="10 11" key="1">
    <citation type="submission" date="2019-02" db="EMBL/GenBank/DDBJ databases">
        <title>Deep-cultivation of Planctomycetes and their phenomic and genomic characterization uncovers novel biology.</title>
        <authorList>
            <person name="Wiegand S."/>
            <person name="Jogler M."/>
            <person name="Boedeker C."/>
            <person name="Pinto D."/>
            <person name="Vollmers J."/>
            <person name="Rivas-Marin E."/>
            <person name="Kohn T."/>
            <person name="Peeters S.H."/>
            <person name="Heuer A."/>
            <person name="Rast P."/>
            <person name="Oberbeckmann S."/>
            <person name="Bunk B."/>
            <person name="Jeske O."/>
            <person name="Meyerdierks A."/>
            <person name="Storesund J.E."/>
            <person name="Kallscheuer N."/>
            <person name="Luecker S."/>
            <person name="Lage O.M."/>
            <person name="Pohl T."/>
            <person name="Merkel B.J."/>
            <person name="Hornburger P."/>
            <person name="Mueller R.-W."/>
            <person name="Bruemmer F."/>
            <person name="Labrenz M."/>
            <person name="Spormann A.M."/>
            <person name="Op den Camp H."/>
            <person name="Overmann J."/>
            <person name="Amann R."/>
            <person name="Jetten M.S.M."/>
            <person name="Mascher T."/>
            <person name="Medema M.H."/>
            <person name="Devos D.P."/>
            <person name="Kaster A.-K."/>
            <person name="Ovreas L."/>
            <person name="Rohde M."/>
            <person name="Galperin M.Y."/>
            <person name="Jogler C."/>
        </authorList>
    </citation>
    <scope>NUCLEOTIDE SEQUENCE [LARGE SCALE GENOMIC DNA]</scope>
    <source>
        <strain evidence="10 11">Pan181</strain>
    </source>
</reference>
<accession>A0A518APU5</accession>
<dbReference type="EMBL" id="CP036278">
    <property type="protein sequence ID" value="QDU56737.1"/>
    <property type="molecule type" value="Genomic_DNA"/>
</dbReference>
<keyword evidence="3 9" id="KW-0540">Nuclease</keyword>
<comment type="similarity">
    <text evidence="2 9">Belongs to the CRISPR-associated endoribonuclease Cas2 protein family.</text>
</comment>
<evidence type="ECO:0000256" key="5">
    <source>
        <dbReference type="ARBA" id="ARBA00022759"/>
    </source>
</evidence>
<dbReference type="Proteomes" id="UP000315750">
    <property type="component" value="Chromosome"/>
</dbReference>
<comment type="subunit">
    <text evidence="9">Homodimer, forms a heterotetramer with a Cas1 homodimer.</text>
</comment>
<evidence type="ECO:0000256" key="4">
    <source>
        <dbReference type="ARBA" id="ARBA00022723"/>
    </source>
</evidence>
<comment type="function">
    <text evidence="9">CRISPR (clustered regularly interspaced short palindromic repeat), is an adaptive immune system that provides protection against mobile genetic elements (viruses, transposable elements and conjugative plasmids). CRISPR clusters contain sequences complementary to antecedent mobile elements and target invading nucleic acids. CRISPR clusters are transcribed and processed into CRISPR RNA (crRNA). Functions as a ssRNA-specific endoribonuclease. Involved in the integration of spacer DNA into the CRISPR cassette.</text>
</comment>
<dbReference type="OrthoDB" id="9791737at2"/>
<organism evidence="10 11">
    <name type="scientific">Aeoliella mucimassa</name>
    <dbReference type="NCBI Taxonomy" id="2527972"/>
    <lineage>
        <taxon>Bacteria</taxon>
        <taxon>Pseudomonadati</taxon>
        <taxon>Planctomycetota</taxon>
        <taxon>Planctomycetia</taxon>
        <taxon>Pirellulales</taxon>
        <taxon>Lacipirellulaceae</taxon>
        <taxon>Aeoliella</taxon>
    </lineage>
</organism>
<dbReference type="HAMAP" id="MF_01471">
    <property type="entry name" value="Cas2"/>
    <property type="match status" value="1"/>
</dbReference>
<evidence type="ECO:0000256" key="9">
    <source>
        <dbReference type="HAMAP-Rule" id="MF_01471"/>
    </source>
</evidence>
<dbReference type="AlphaFoldDB" id="A0A518APU5"/>
<keyword evidence="5 9" id="KW-0255">Endonuclease</keyword>
<keyword evidence="4 9" id="KW-0479">Metal-binding</keyword>
<dbReference type="Pfam" id="PF09827">
    <property type="entry name" value="CRISPR_Cas2"/>
    <property type="match status" value="1"/>
</dbReference>
<keyword evidence="6 9" id="KW-0378">Hydrolase</keyword>
<dbReference type="SUPFAM" id="SSF143430">
    <property type="entry name" value="TTP0101/SSO1404-like"/>
    <property type="match status" value="1"/>
</dbReference>
<protein>
    <recommendedName>
        <fullName evidence="9">CRISPR-associated endoribonuclease Cas2</fullName>
        <ecNumber evidence="9">3.1.-.-</ecNumber>
    </recommendedName>
</protein>
<dbReference type="GO" id="GO:0046872">
    <property type="term" value="F:metal ion binding"/>
    <property type="evidence" value="ECO:0007669"/>
    <property type="project" value="UniProtKB-UniRule"/>
</dbReference>